<name>A0A317CLY9_9GAMM</name>
<comment type="caution">
    <text evidence="1">The sequence shown here is derived from an EMBL/GenBank/DDBJ whole genome shotgun (WGS) entry which is preliminary data.</text>
</comment>
<protein>
    <recommendedName>
        <fullName evidence="3">Pilus assembly protein PilE</fullName>
    </recommendedName>
</protein>
<reference evidence="1 2" key="1">
    <citation type="submission" date="2018-05" db="EMBL/GenBank/DDBJ databases">
        <title>Leucothrix arctica sp. nov., isolated from Arctic seawater.</title>
        <authorList>
            <person name="Choi A."/>
            <person name="Baek K."/>
        </authorList>
    </citation>
    <scope>NUCLEOTIDE SEQUENCE [LARGE SCALE GENOMIC DNA]</scope>
    <source>
        <strain evidence="1 2">JCM 18388</strain>
    </source>
</reference>
<dbReference type="Pfam" id="PF16732">
    <property type="entry name" value="ComP_DUS"/>
    <property type="match status" value="1"/>
</dbReference>
<accession>A0A317CLY9</accession>
<proteinExistence type="predicted"/>
<dbReference type="Gene3D" id="3.30.700.10">
    <property type="entry name" value="Glycoprotein, Type 4 Pilin"/>
    <property type="match status" value="1"/>
</dbReference>
<evidence type="ECO:0000313" key="1">
    <source>
        <dbReference type="EMBL" id="PWQ99227.1"/>
    </source>
</evidence>
<evidence type="ECO:0000313" key="2">
    <source>
        <dbReference type="Proteomes" id="UP000245539"/>
    </source>
</evidence>
<dbReference type="SUPFAM" id="SSF54523">
    <property type="entry name" value="Pili subunits"/>
    <property type="match status" value="1"/>
</dbReference>
<evidence type="ECO:0008006" key="3">
    <source>
        <dbReference type="Google" id="ProtNLM"/>
    </source>
</evidence>
<dbReference type="Proteomes" id="UP000245539">
    <property type="component" value="Unassembled WGS sequence"/>
</dbReference>
<gene>
    <name evidence="1" type="ORF">DKW60_06995</name>
</gene>
<dbReference type="EMBL" id="QGKM01000013">
    <property type="protein sequence ID" value="PWQ99227.1"/>
    <property type="molecule type" value="Genomic_DNA"/>
</dbReference>
<dbReference type="InterPro" id="IPR045584">
    <property type="entry name" value="Pilin-like"/>
</dbReference>
<keyword evidence="2" id="KW-1185">Reference proteome</keyword>
<dbReference type="AlphaFoldDB" id="A0A317CLY9"/>
<sequence length="153" mass="16688">MITVAILGILTSVAVPSYMKYVRESKRTEAKTELLKIAQLQESYYVQNLSYAKFLNGNGGLGFGARKIKTESGLYSIQTWGLDSANKANTCSGDNTNPCVGYRIQALPVSGAGQDSDDACAKGFRLWNTGLKQAKSSTDNNWNNATTIEECWN</sequence>
<dbReference type="InterPro" id="IPR031982">
    <property type="entry name" value="PilE-like"/>
</dbReference>
<organism evidence="1 2">
    <name type="scientific">Leucothrix pacifica</name>
    <dbReference type="NCBI Taxonomy" id="1247513"/>
    <lineage>
        <taxon>Bacteria</taxon>
        <taxon>Pseudomonadati</taxon>
        <taxon>Pseudomonadota</taxon>
        <taxon>Gammaproteobacteria</taxon>
        <taxon>Thiotrichales</taxon>
        <taxon>Thiotrichaceae</taxon>
        <taxon>Leucothrix</taxon>
    </lineage>
</organism>
<dbReference type="GO" id="GO:0043683">
    <property type="term" value="P:type IV pilus assembly"/>
    <property type="evidence" value="ECO:0007669"/>
    <property type="project" value="InterPro"/>
</dbReference>